<dbReference type="CDD" id="cd00383">
    <property type="entry name" value="trans_reg_C"/>
    <property type="match status" value="1"/>
</dbReference>
<evidence type="ECO:0000256" key="8">
    <source>
        <dbReference type="SAM" id="MobiDB-lite"/>
    </source>
</evidence>
<dbReference type="Pfam" id="PF00069">
    <property type="entry name" value="Pkinase"/>
    <property type="match status" value="1"/>
</dbReference>
<feature type="domain" description="OmpR/PhoB-type" evidence="10">
    <location>
        <begin position="18"/>
        <end position="114"/>
    </location>
</feature>
<dbReference type="PANTHER" id="PTHR43671:SF13">
    <property type="entry name" value="SERINE_THREONINE-PROTEIN KINASE NEK2"/>
    <property type="match status" value="1"/>
</dbReference>
<evidence type="ECO:0000313" key="11">
    <source>
        <dbReference type="EMBL" id="TXS91701.1"/>
    </source>
</evidence>
<dbReference type="Pfam" id="PF00486">
    <property type="entry name" value="Trans_reg_C"/>
    <property type="match status" value="1"/>
</dbReference>
<dbReference type="GO" id="GO:0006355">
    <property type="term" value="P:regulation of DNA-templated transcription"/>
    <property type="evidence" value="ECO:0007669"/>
    <property type="project" value="InterPro"/>
</dbReference>
<dbReference type="GO" id="GO:0003677">
    <property type="term" value="F:DNA binding"/>
    <property type="evidence" value="ECO:0007669"/>
    <property type="project" value="UniProtKB-UniRule"/>
</dbReference>
<evidence type="ECO:0000256" key="7">
    <source>
        <dbReference type="PROSITE-ProRule" id="PRU01091"/>
    </source>
</evidence>
<dbReference type="InterPro" id="IPR001867">
    <property type="entry name" value="OmpR/PhoB-type_DNA-bd"/>
</dbReference>
<dbReference type="InterPro" id="IPR008271">
    <property type="entry name" value="Ser/Thr_kinase_AS"/>
</dbReference>
<dbReference type="InterPro" id="IPR011990">
    <property type="entry name" value="TPR-like_helical_dom_sf"/>
</dbReference>
<keyword evidence="6 7" id="KW-0238">DNA-binding</keyword>
<dbReference type="GO" id="GO:0005524">
    <property type="term" value="F:ATP binding"/>
    <property type="evidence" value="ECO:0007669"/>
    <property type="project" value="UniProtKB-KW"/>
</dbReference>
<evidence type="ECO:0000256" key="6">
    <source>
        <dbReference type="ARBA" id="ARBA00023125"/>
    </source>
</evidence>
<keyword evidence="3" id="KW-0547">Nucleotide-binding</keyword>
<evidence type="ECO:0000259" key="9">
    <source>
        <dbReference type="PROSITE" id="PS50011"/>
    </source>
</evidence>
<dbReference type="EC" id="2.7.11.1" evidence="1"/>
<evidence type="ECO:0000256" key="4">
    <source>
        <dbReference type="ARBA" id="ARBA00022777"/>
    </source>
</evidence>
<dbReference type="SUPFAM" id="SSF46894">
    <property type="entry name" value="C-terminal effector domain of the bipartite response regulators"/>
    <property type="match status" value="1"/>
</dbReference>
<keyword evidence="4 11" id="KW-0418">Kinase</keyword>
<dbReference type="GO" id="GO:0004674">
    <property type="term" value="F:protein serine/threonine kinase activity"/>
    <property type="evidence" value="ECO:0007669"/>
    <property type="project" value="UniProtKB-EC"/>
</dbReference>
<reference evidence="11 12" key="1">
    <citation type="submission" date="2019-08" db="EMBL/GenBank/DDBJ databases">
        <title>Parahaliea maris sp. nov., isolated from the surface seawater.</title>
        <authorList>
            <person name="Liu Y."/>
        </authorList>
    </citation>
    <scope>NUCLEOTIDE SEQUENCE [LARGE SCALE GENOMIC DNA]</scope>
    <source>
        <strain evidence="11 12">S2-26</strain>
    </source>
</reference>
<dbReference type="GO" id="GO:0000160">
    <property type="term" value="P:phosphorelay signal transduction system"/>
    <property type="evidence" value="ECO:0007669"/>
    <property type="project" value="InterPro"/>
</dbReference>
<evidence type="ECO:0000313" key="12">
    <source>
        <dbReference type="Proteomes" id="UP000321933"/>
    </source>
</evidence>
<dbReference type="InterPro" id="IPR011009">
    <property type="entry name" value="Kinase-like_dom_sf"/>
</dbReference>
<keyword evidence="12" id="KW-1185">Reference proteome</keyword>
<dbReference type="Gene3D" id="1.10.10.10">
    <property type="entry name" value="Winged helix-like DNA-binding domain superfamily/Winged helix DNA-binding domain"/>
    <property type="match status" value="1"/>
</dbReference>
<dbReference type="EMBL" id="VRYZ01000004">
    <property type="protein sequence ID" value="TXS91701.1"/>
    <property type="molecule type" value="Genomic_DNA"/>
</dbReference>
<evidence type="ECO:0000259" key="10">
    <source>
        <dbReference type="PROSITE" id="PS51755"/>
    </source>
</evidence>
<proteinExistence type="predicted"/>
<dbReference type="InterPro" id="IPR050660">
    <property type="entry name" value="NEK_Ser/Thr_kinase"/>
</dbReference>
<keyword evidence="5" id="KW-0067">ATP-binding</keyword>
<dbReference type="PROSITE" id="PS51755">
    <property type="entry name" value="OMPR_PHOB"/>
    <property type="match status" value="1"/>
</dbReference>
<evidence type="ECO:0000256" key="3">
    <source>
        <dbReference type="ARBA" id="ARBA00022741"/>
    </source>
</evidence>
<feature type="region of interest" description="Disordered" evidence="8">
    <location>
        <begin position="409"/>
        <end position="428"/>
    </location>
</feature>
<gene>
    <name evidence="11" type="ORF">FVW59_11130</name>
</gene>
<dbReference type="SUPFAM" id="SSF48452">
    <property type="entry name" value="TPR-like"/>
    <property type="match status" value="3"/>
</dbReference>
<feature type="DNA-binding region" description="OmpR/PhoB-type" evidence="7">
    <location>
        <begin position="18"/>
        <end position="114"/>
    </location>
</feature>
<protein>
    <recommendedName>
        <fullName evidence="1">non-specific serine/threonine protein kinase</fullName>
        <ecNumber evidence="1">2.7.11.1</ecNumber>
    </recommendedName>
</protein>
<dbReference type="Proteomes" id="UP000321933">
    <property type="component" value="Unassembled WGS sequence"/>
</dbReference>
<sequence>MDPARSRTAMVKTSKTALFRYRFGTAEFDEARFELRVAGLPVDIQRKPLEVLAKLLAHAGEVVTREELLDTVWQGRPTVDNVVANAIAKLRAALNPEGASFIITQPRVGYRFHGPLERTAVGRHLGSRLDLAPGAAVPGRPNFLLENRLGGSRDNEVWSARHAKTGELRVYKFSPGGESLTELKREATLYRVLRENLGERPDFARIIDWNFETAPFFLECDYAGESLIAWVASGQGLAAMALEQRLELFLQIADAVAAAHSVGVLHKDLKPANVLMDPTPEGGWQARLSDFGSGRLLEAARLGDITGSGLSTSGSILSDSGSGTAHYLAPELLAGQPPTVQSDLYALGVMLYQFVVGDLRKPMAPGWERDVSDPLLRLDLSGATDGDPEQRLGAVSDLAQRLRRLDARREERRAQQQVEQRAREAQRALQKSRARRPWLMATLLTLLAGLGASLFLYRQASISSERLQAVNDFLYRDVLANTGALKTDSDPDPGMRRVLRHAADTVGERFANDPGSEGWIRNGIAQGLTGLGDYSAAEQQQRLAVDLLGRAYGPAHPRSLLARRGYAMLLLEQSRFDEAEAVLSAVDNLQRSASSSSPEDAFVLQALRGMLRAARKDCSGALKDLRSAEAIALPPSPESSYNLFNVRSWIGETLNCLGQHDKALAHYRELFHSPYDAAALGPALIAYARLGQANAMLHNGQQEGAGATLQAALRQLESGIGDSDPFTLGQALVVAGRFYMETGDLERAAGYLQRGRQLLLSVDERQEKALNAQRMLASIDYCRGDLRPAAARLGEARAAFVTTWGTRAPDTQAASFWLAATLLESGEVEGAARLAKDLDPAALTIAMGDAKWKTKLAALQAHTRAGTPLRRGMLPTELCAVQAPGQYSTASESGQITRQGL</sequence>
<dbReference type="PROSITE" id="PS50011">
    <property type="entry name" value="PROTEIN_KINASE_DOM"/>
    <property type="match status" value="1"/>
</dbReference>
<feature type="compositionally biased region" description="Basic and acidic residues" evidence="8">
    <location>
        <begin position="409"/>
        <end position="426"/>
    </location>
</feature>
<dbReference type="PANTHER" id="PTHR43671">
    <property type="entry name" value="SERINE/THREONINE-PROTEIN KINASE NEK"/>
    <property type="match status" value="1"/>
</dbReference>
<dbReference type="Gene3D" id="1.25.40.10">
    <property type="entry name" value="Tetratricopeptide repeat domain"/>
    <property type="match status" value="2"/>
</dbReference>
<name>A0A5C8ZWY8_9GAMM</name>
<dbReference type="SMART" id="SM00220">
    <property type="entry name" value="S_TKc"/>
    <property type="match status" value="1"/>
</dbReference>
<dbReference type="Gene3D" id="1.10.510.10">
    <property type="entry name" value="Transferase(Phosphotransferase) domain 1"/>
    <property type="match status" value="1"/>
</dbReference>
<organism evidence="11 12">
    <name type="scientific">Parahaliea aestuarii</name>
    <dbReference type="NCBI Taxonomy" id="1852021"/>
    <lineage>
        <taxon>Bacteria</taxon>
        <taxon>Pseudomonadati</taxon>
        <taxon>Pseudomonadota</taxon>
        <taxon>Gammaproteobacteria</taxon>
        <taxon>Cellvibrionales</taxon>
        <taxon>Halieaceae</taxon>
        <taxon>Parahaliea</taxon>
    </lineage>
</organism>
<keyword evidence="2" id="KW-0808">Transferase</keyword>
<dbReference type="PROSITE" id="PS00108">
    <property type="entry name" value="PROTEIN_KINASE_ST"/>
    <property type="match status" value="1"/>
</dbReference>
<dbReference type="SMART" id="SM00862">
    <property type="entry name" value="Trans_reg_C"/>
    <property type="match status" value="1"/>
</dbReference>
<evidence type="ECO:0000256" key="1">
    <source>
        <dbReference type="ARBA" id="ARBA00012513"/>
    </source>
</evidence>
<accession>A0A5C8ZWY8</accession>
<dbReference type="InterPro" id="IPR036388">
    <property type="entry name" value="WH-like_DNA-bd_sf"/>
</dbReference>
<comment type="caution">
    <text evidence="11">The sequence shown here is derived from an EMBL/GenBank/DDBJ whole genome shotgun (WGS) entry which is preliminary data.</text>
</comment>
<evidence type="ECO:0000256" key="5">
    <source>
        <dbReference type="ARBA" id="ARBA00022840"/>
    </source>
</evidence>
<evidence type="ECO:0000256" key="2">
    <source>
        <dbReference type="ARBA" id="ARBA00022679"/>
    </source>
</evidence>
<dbReference type="InterPro" id="IPR016032">
    <property type="entry name" value="Sig_transdc_resp-reg_C-effctor"/>
</dbReference>
<dbReference type="InterPro" id="IPR000719">
    <property type="entry name" value="Prot_kinase_dom"/>
</dbReference>
<dbReference type="SUPFAM" id="SSF56112">
    <property type="entry name" value="Protein kinase-like (PK-like)"/>
    <property type="match status" value="1"/>
</dbReference>
<dbReference type="OrthoDB" id="1971692at2"/>
<feature type="domain" description="Protein kinase" evidence="9">
    <location>
        <begin position="143"/>
        <end position="439"/>
    </location>
</feature>
<dbReference type="AlphaFoldDB" id="A0A5C8ZWY8"/>